<evidence type="ECO:0000256" key="5">
    <source>
        <dbReference type="ARBA" id="ARBA00023224"/>
    </source>
</evidence>
<feature type="non-terminal residue" evidence="7">
    <location>
        <position position="55"/>
    </location>
</feature>
<dbReference type="GO" id="GO:0005886">
    <property type="term" value="C:plasma membrane"/>
    <property type="evidence" value="ECO:0007669"/>
    <property type="project" value="UniProtKB-SubCell"/>
</dbReference>
<gene>
    <name evidence="7" type="ORF">M9458_033928</name>
</gene>
<keyword evidence="2" id="KW-1003">Cell membrane</keyword>
<keyword evidence="8" id="KW-1185">Reference proteome</keyword>
<comment type="caution">
    <text evidence="7">The sequence shown here is derived from an EMBL/GenBank/DDBJ whole genome shotgun (WGS) entry which is preliminary data.</text>
</comment>
<dbReference type="PANTHER" id="PTHR24245:SF6">
    <property type="entry name" value="G-PROTEIN COUPLED RECEPTOR 26"/>
    <property type="match status" value="1"/>
</dbReference>
<comment type="subcellular location">
    <subcellularLocation>
        <location evidence="1">Cell membrane</location>
        <topology evidence="1">Multi-pass membrane protein</topology>
    </subcellularLocation>
</comment>
<evidence type="ECO:0000256" key="6">
    <source>
        <dbReference type="SAM" id="MobiDB-lite"/>
    </source>
</evidence>
<dbReference type="EMBL" id="JAMKFB020000017">
    <property type="protein sequence ID" value="KAL0169332.1"/>
    <property type="molecule type" value="Genomic_DNA"/>
</dbReference>
<dbReference type="Proteomes" id="UP001529510">
    <property type="component" value="Unassembled WGS sequence"/>
</dbReference>
<keyword evidence="4" id="KW-0675">Receptor</keyword>
<evidence type="ECO:0000256" key="2">
    <source>
        <dbReference type="ARBA" id="ARBA00022475"/>
    </source>
</evidence>
<reference evidence="7 8" key="1">
    <citation type="submission" date="2024-05" db="EMBL/GenBank/DDBJ databases">
        <title>Genome sequencing and assembly of Indian major carp, Cirrhinus mrigala (Hamilton, 1822).</title>
        <authorList>
            <person name="Mohindra V."/>
            <person name="Chowdhury L.M."/>
            <person name="Lal K."/>
            <person name="Jena J.K."/>
        </authorList>
    </citation>
    <scope>NUCLEOTIDE SEQUENCE [LARGE SCALE GENOMIC DNA]</scope>
    <source>
        <strain evidence="7">CM1030</strain>
        <tissue evidence="7">Blood</tissue>
    </source>
</reference>
<evidence type="ECO:0000256" key="4">
    <source>
        <dbReference type="ARBA" id="ARBA00023170"/>
    </source>
</evidence>
<feature type="non-terminal residue" evidence="7">
    <location>
        <position position="1"/>
    </location>
</feature>
<name>A0ABD0P6D8_CIRMR</name>
<dbReference type="AlphaFoldDB" id="A0ABD0P6D8"/>
<proteinExistence type="predicted"/>
<evidence type="ECO:0000313" key="7">
    <source>
        <dbReference type="EMBL" id="KAL0169332.1"/>
    </source>
</evidence>
<organism evidence="7 8">
    <name type="scientific">Cirrhinus mrigala</name>
    <name type="common">Mrigala</name>
    <dbReference type="NCBI Taxonomy" id="683832"/>
    <lineage>
        <taxon>Eukaryota</taxon>
        <taxon>Metazoa</taxon>
        <taxon>Chordata</taxon>
        <taxon>Craniata</taxon>
        <taxon>Vertebrata</taxon>
        <taxon>Euteleostomi</taxon>
        <taxon>Actinopterygii</taxon>
        <taxon>Neopterygii</taxon>
        <taxon>Teleostei</taxon>
        <taxon>Ostariophysi</taxon>
        <taxon>Cypriniformes</taxon>
        <taxon>Cyprinidae</taxon>
        <taxon>Labeoninae</taxon>
        <taxon>Labeonini</taxon>
        <taxon>Cirrhinus</taxon>
    </lineage>
</organism>
<feature type="region of interest" description="Disordered" evidence="6">
    <location>
        <begin position="33"/>
        <end position="55"/>
    </location>
</feature>
<dbReference type="InterPro" id="IPR051880">
    <property type="entry name" value="GPC_Orphan_Receptors"/>
</dbReference>
<dbReference type="PANTHER" id="PTHR24245">
    <property type="entry name" value="G-PROTEIN COUPLED RECEPTOR"/>
    <property type="match status" value="1"/>
</dbReference>
<accession>A0ABD0P6D8</accession>
<evidence type="ECO:0000313" key="8">
    <source>
        <dbReference type="Proteomes" id="UP001529510"/>
    </source>
</evidence>
<sequence length="55" mass="6220">LAYSKAACDPFVYSLLRHQYRKTCSDIINRLLKRSSPNGSGHQQENGKIGRAKEI</sequence>
<keyword evidence="2" id="KW-0472">Membrane</keyword>
<evidence type="ECO:0000256" key="1">
    <source>
        <dbReference type="ARBA" id="ARBA00004651"/>
    </source>
</evidence>
<protein>
    <submittedName>
        <fullName evidence="7">Uncharacterized protein</fullName>
    </submittedName>
</protein>
<dbReference type="GO" id="GO:0004930">
    <property type="term" value="F:G protein-coupled receptor activity"/>
    <property type="evidence" value="ECO:0007669"/>
    <property type="project" value="UniProtKB-KW"/>
</dbReference>
<keyword evidence="5" id="KW-0807">Transducer</keyword>
<feature type="compositionally biased region" description="Polar residues" evidence="6">
    <location>
        <begin position="35"/>
        <end position="46"/>
    </location>
</feature>
<keyword evidence="3" id="KW-0297">G-protein coupled receptor</keyword>
<evidence type="ECO:0000256" key="3">
    <source>
        <dbReference type="ARBA" id="ARBA00023040"/>
    </source>
</evidence>